<accession>A0A248TG68</accession>
<organism evidence="1 2">
    <name type="scientific">Cytobacillus kochii</name>
    <dbReference type="NCBI Taxonomy" id="859143"/>
    <lineage>
        <taxon>Bacteria</taxon>
        <taxon>Bacillati</taxon>
        <taxon>Bacillota</taxon>
        <taxon>Bacilli</taxon>
        <taxon>Bacillales</taxon>
        <taxon>Bacillaceae</taxon>
        <taxon>Cytobacillus</taxon>
    </lineage>
</organism>
<evidence type="ECO:0000313" key="1">
    <source>
        <dbReference type="EMBL" id="ASV67183.1"/>
    </source>
</evidence>
<proteinExistence type="predicted"/>
<dbReference type="OrthoDB" id="2814247at2"/>
<dbReference type="Proteomes" id="UP000215137">
    <property type="component" value="Chromosome"/>
</dbReference>
<keyword evidence="2" id="KW-1185">Reference proteome</keyword>
<dbReference type="AlphaFoldDB" id="A0A248TG68"/>
<dbReference type="KEGG" id="bko:CKF48_07485"/>
<sequence>MYTTLSTKDICLLMKILDAKTLIGITNPFLNYTDAEMDLEWEFTFKKLREMNLVDLVDGELSFESSFIDAMWIIARTNVVVETLTDEEDRSLFYFGEKQVIQCLRVTDEEDYQIYVHDTPEWTWQHVILPKMLRGITPLPTRDSETILVHPKDYQLYCKHDKIHNLSDLATYNGYSNDSSVIQHFRRSIQRKIHTNRLMMFYNQENQWNIEGLHVLSSPSYNWTLKMIQHDDQEFLEAKQAFGELLINDILDVVRRTKGHHPV</sequence>
<reference evidence="1 2" key="1">
    <citation type="submission" date="2017-08" db="EMBL/GenBank/DDBJ databases">
        <title>Complete Genome Sequence of Bacillus kochii Oregon-R-modENCODE STRAIN BDGP4, isolated from Drosophila melanogaster gut.</title>
        <authorList>
            <person name="Wan K.H."/>
            <person name="Yu C."/>
            <person name="Park S."/>
            <person name="Hammonds A.S."/>
            <person name="Booth B.W."/>
            <person name="Celniker S.E."/>
        </authorList>
    </citation>
    <scope>NUCLEOTIDE SEQUENCE [LARGE SCALE GENOMIC DNA]</scope>
    <source>
        <strain evidence="1 2">BDGP4</strain>
    </source>
</reference>
<protein>
    <submittedName>
        <fullName evidence="1">Uncharacterized protein</fullName>
    </submittedName>
</protein>
<evidence type="ECO:0000313" key="2">
    <source>
        <dbReference type="Proteomes" id="UP000215137"/>
    </source>
</evidence>
<dbReference type="EMBL" id="CP022983">
    <property type="protein sequence ID" value="ASV67183.1"/>
    <property type="molecule type" value="Genomic_DNA"/>
</dbReference>
<gene>
    <name evidence="1" type="ORF">CKF48_07485</name>
</gene>
<dbReference type="RefSeq" id="WP_095370758.1">
    <property type="nucleotide sequence ID" value="NZ_CP022983.1"/>
</dbReference>
<name>A0A248TG68_9BACI</name>